<sequence>MSFHPRMMAAIHGFTPLSDSSTFTADGLAVDCWHVRNSAHAGGHYVSRHPRFVIMRDGYRIPLSETRDGDLQHCAACFVPAGMEVWSKIAQPGTLRHMDIHVSQDRLHGLMGRPPETVAPFFLRDLRTISPLVQMLADPDRPEPLREKLADCIILELLNQRSTQREIVSDAHVVGRLQGYVRQNLDRKIGVDGMAADVGLSRSQLNRVMRRTSGLSPYRWVLAQRIEHAKAQLASGQSFAEVALHSGFADQAHFNRVFKSLTGQVPSDWMNEPTQSVSAPILQDRAS</sequence>
<dbReference type="Proteomes" id="UP000013243">
    <property type="component" value="Chromosome"/>
</dbReference>
<evidence type="ECO:0000313" key="5">
    <source>
        <dbReference type="EMBL" id="ANP39165.1"/>
    </source>
</evidence>
<dbReference type="InterPro" id="IPR050204">
    <property type="entry name" value="AraC_XylS_family_regulators"/>
</dbReference>
<dbReference type="KEGG" id="rmb:K529_000135"/>
<keyword evidence="2" id="KW-0238">DNA-binding</keyword>
<gene>
    <name evidence="5" type="ORF">K529_000135</name>
</gene>
<dbReference type="PANTHER" id="PTHR46796:SF14">
    <property type="entry name" value="TRANSCRIPTIONAL REGULATORY PROTEIN"/>
    <property type="match status" value="1"/>
</dbReference>
<dbReference type="AlphaFoldDB" id="A0A1B0ZXV4"/>
<name>A0A1B0ZXV4_9RHOB</name>
<dbReference type="Gene3D" id="1.10.10.60">
    <property type="entry name" value="Homeodomain-like"/>
    <property type="match status" value="1"/>
</dbReference>
<reference evidence="5 6" key="1">
    <citation type="journal article" date="2016" name="ISME J.">
        <title>Global occurrence and heterogeneity of the Roseobacter-clade species Ruegeria mobilis.</title>
        <authorList>
            <person name="Sonnenschein E."/>
            <person name="Gram L."/>
        </authorList>
    </citation>
    <scope>NUCLEOTIDE SEQUENCE [LARGE SCALE GENOMIC DNA]</scope>
    <source>
        <strain evidence="5 6">F1926</strain>
    </source>
</reference>
<evidence type="ECO:0000256" key="2">
    <source>
        <dbReference type="ARBA" id="ARBA00023125"/>
    </source>
</evidence>
<organism evidence="5 6">
    <name type="scientific">Tritonibacter mobilis F1926</name>
    <dbReference type="NCBI Taxonomy" id="1265309"/>
    <lineage>
        <taxon>Bacteria</taxon>
        <taxon>Pseudomonadati</taxon>
        <taxon>Pseudomonadota</taxon>
        <taxon>Alphaproteobacteria</taxon>
        <taxon>Rhodobacterales</taxon>
        <taxon>Paracoccaceae</taxon>
        <taxon>Tritonibacter</taxon>
    </lineage>
</organism>
<dbReference type="SMART" id="SM00342">
    <property type="entry name" value="HTH_ARAC"/>
    <property type="match status" value="1"/>
</dbReference>
<evidence type="ECO:0000313" key="6">
    <source>
        <dbReference type="Proteomes" id="UP000013243"/>
    </source>
</evidence>
<feature type="domain" description="HTH araC/xylS-type" evidence="4">
    <location>
        <begin position="175"/>
        <end position="272"/>
    </location>
</feature>
<dbReference type="SUPFAM" id="SSF46689">
    <property type="entry name" value="Homeodomain-like"/>
    <property type="match status" value="2"/>
</dbReference>
<dbReference type="InterPro" id="IPR009057">
    <property type="entry name" value="Homeodomain-like_sf"/>
</dbReference>
<dbReference type="RefSeq" id="WP_005608893.1">
    <property type="nucleotide sequence ID" value="NZ_CP015230.1"/>
</dbReference>
<dbReference type="GO" id="GO:0003700">
    <property type="term" value="F:DNA-binding transcription factor activity"/>
    <property type="evidence" value="ECO:0007669"/>
    <property type="project" value="InterPro"/>
</dbReference>
<evidence type="ECO:0000259" key="4">
    <source>
        <dbReference type="PROSITE" id="PS01124"/>
    </source>
</evidence>
<dbReference type="Pfam" id="PF12833">
    <property type="entry name" value="HTH_18"/>
    <property type="match status" value="1"/>
</dbReference>
<dbReference type="STRING" id="1265309.K529_000135"/>
<dbReference type="EMBL" id="CP015230">
    <property type="protein sequence ID" value="ANP39165.1"/>
    <property type="molecule type" value="Genomic_DNA"/>
</dbReference>
<proteinExistence type="predicted"/>
<evidence type="ECO:0000256" key="3">
    <source>
        <dbReference type="ARBA" id="ARBA00023163"/>
    </source>
</evidence>
<dbReference type="OrthoDB" id="9793400at2"/>
<dbReference type="GeneID" id="28248193"/>
<dbReference type="PROSITE" id="PS01124">
    <property type="entry name" value="HTH_ARAC_FAMILY_2"/>
    <property type="match status" value="1"/>
</dbReference>
<dbReference type="GO" id="GO:0043565">
    <property type="term" value="F:sequence-specific DNA binding"/>
    <property type="evidence" value="ECO:0007669"/>
    <property type="project" value="InterPro"/>
</dbReference>
<keyword evidence="1" id="KW-0805">Transcription regulation</keyword>
<accession>A0A1B0ZXV4</accession>
<dbReference type="PANTHER" id="PTHR46796">
    <property type="entry name" value="HTH-TYPE TRANSCRIPTIONAL ACTIVATOR RHAS-RELATED"/>
    <property type="match status" value="1"/>
</dbReference>
<dbReference type="InterPro" id="IPR018060">
    <property type="entry name" value="HTH_AraC"/>
</dbReference>
<protein>
    <submittedName>
        <fullName evidence="5">AraC family transcriptional regulator</fullName>
    </submittedName>
</protein>
<keyword evidence="3" id="KW-0804">Transcription</keyword>
<evidence type="ECO:0000256" key="1">
    <source>
        <dbReference type="ARBA" id="ARBA00023015"/>
    </source>
</evidence>